<dbReference type="Gene3D" id="3.30.450.40">
    <property type="match status" value="1"/>
</dbReference>
<proteinExistence type="predicted"/>
<dbReference type="InterPro" id="IPR019734">
    <property type="entry name" value="TPR_rpt"/>
</dbReference>
<organism evidence="4 5">
    <name type="scientific">Roseateles asaccharophilus</name>
    <dbReference type="NCBI Taxonomy" id="582607"/>
    <lineage>
        <taxon>Bacteria</taxon>
        <taxon>Pseudomonadati</taxon>
        <taxon>Pseudomonadota</taxon>
        <taxon>Betaproteobacteria</taxon>
        <taxon>Burkholderiales</taxon>
        <taxon>Sphaerotilaceae</taxon>
        <taxon>Roseateles</taxon>
    </lineage>
</organism>
<dbReference type="SUPFAM" id="SSF55073">
    <property type="entry name" value="Nucleotide cyclase"/>
    <property type="match status" value="1"/>
</dbReference>
<dbReference type="Gene3D" id="1.25.40.10">
    <property type="entry name" value="Tetratricopeptide repeat domain"/>
    <property type="match status" value="2"/>
</dbReference>
<dbReference type="Gene3D" id="3.30.70.270">
    <property type="match status" value="1"/>
</dbReference>
<reference evidence="4 5" key="1">
    <citation type="submission" date="2019-03" db="EMBL/GenBank/DDBJ databases">
        <title>Genomic Encyclopedia of Type Strains, Phase IV (KMG-IV): sequencing the most valuable type-strain genomes for metagenomic binning, comparative biology and taxonomic classification.</title>
        <authorList>
            <person name="Goeker M."/>
        </authorList>
    </citation>
    <scope>NUCLEOTIDE SEQUENCE [LARGE SCALE GENOMIC DNA]</scope>
    <source>
        <strain evidence="4 5">DSM 25082</strain>
    </source>
</reference>
<evidence type="ECO:0000313" key="4">
    <source>
        <dbReference type="EMBL" id="TDP07977.1"/>
    </source>
</evidence>
<protein>
    <recommendedName>
        <fullName evidence="1">diguanylate cyclase</fullName>
        <ecNumber evidence="1">2.7.7.65</ecNumber>
    </recommendedName>
</protein>
<gene>
    <name evidence="4" type="ORF">DFR39_106244</name>
</gene>
<dbReference type="InterPro" id="IPR000160">
    <property type="entry name" value="GGDEF_dom"/>
</dbReference>
<accession>A0A4R6MZ78</accession>
<dbReference type="EMBL" id="SNXE01000006">
    <property type="protein sequence ID" value="TDP07977.1"/>
    <property type="molecule type" value="Genomic_DNA"/>
</dbReference>
<dbReference type="SMART" id="SM00065">
    <property type="entry name" value="GAF"/>
    <property type="match status" value="1"/>
</dbReference>
<comment type="catalytic activity">
    <reaction evidence="2">
        <text>2 GTP = 3',3'-c-di-GMP + 2 diphosphate</text>
        <dbReference type="Rhea" id="RHEA:24898"/>
        <dbReference type="ChEBI" id="CHEBI:33019"/>
        <dbReference type="ChEBI" id="CHEBI:37565"/>
        <dbReference type="ChEBI" id="CHEBI:58805"/>
        <dbReference type="EC" id="2.7.7.65"/>
    </reaction>
</comment>
<dbReference type="GO" id="GO:0052621">
    <property type="term" value="F:diguanylate cyclase activity"/>
    <property type="evidence" value="ECO:0007669"/>
    <property type="project" value="UniProtKB-EC"/>
</dbReference>
<dbReference type="SMART" id="SM00028">
    <property type="entry name" value="TPR"/>
    <property type="match status" value="4"/>
</dbReference>
<evidence type="ECO:0000256" key="1">
    <source>
        <dbReference type="ARBA" id="ARBA00012528"/>
    </source>
</evidence>
<dbReference type="InterPro" id="IPR029016">
    <property type="entry name" value="GAF-like_dom_sf"/>
</dbReference>
<dbReference type="SMART" id="SM00267">
    <property type="entry name" value="GGDEF"/>
    <property type="match status" value="1"/>
</dbReference>
<dbReference type="OrthoDB" id="9813903at2"/>
<evidence type="ECO:0000259" key="3">
    <source>
        <dbReference type="PROSITE" id="PS50887"/>
    </source>
</evidence>
<dbReference type="InterPro" id="IPR029787">
    <property type="entry name" value="Nucleotide_cyclase"/>
</dbReference>
<dbReference type="InterPro" id="IPR011990">
    <property type="entry name" value="TPR-like_helical_dom_sf"/>
</dbReference>
<evidence type="ECO:0000256" key="2">
    <source>
        <dbReference type="ARBA" id="ARBA00034247"/>
    </source>
</evidence>
<keyword evidence="5" id="KW-1185">Reference proteome</keyword>
<dbReference type="PROSITE" id="PS50887">
    <property type="entry name" value="GGDEF"/>
    <property type="match status" value="1"/>
</dbReference>
<dbReference type="InterPro" id="IPR050469">
    <property type="entry name" value="Diguanylate_Cyclase"/>
</dbReference>
<name>A0A4R6MZ78_9BURK</name>
<dbReference type="PANTHER" id="PTHR45138:SF9">
    <property type="entry name" value="DIGUANYLATE CYCLASE DGCM-RELATED"/>
    <property type="match status" value="1"/>
</dbReference>
<dbReference type="SUPFAM" id="SSF48452">
    <property type="entry name" value="TPR-like"/>
    <property type="match status" value="2"/>
</dbReference>
<dbReference type="EC" id="2.7.7.65" evidence="1"/>
<dbReference type="Pfam" id="PF01590">
    <property type="entry name" value="GAF"/>
    <property type="match status" value="1"/>
</dbReference>
<dbReference type="InterPro" id="IPR003018">
    <property type="entry name" value="GAF"/>
</dbReference>
<dbReference type="RefSeq" id="WP_133604254.1">
    <property type="nucleotide sequence ID" value="NZ_JAUFPJ010000007.1"/>
</dbReference>
<evidence type="ECO:0000313" key="5">
    <source>
        <dbReference type="Proteomes" id="UP000295357"/>
    </source>
</evidence>
<dbReference type="PANTHER" id="PTHR45138">
    <property type="entry name" value="REGULATORY COMPONENTS OF SENSORY TRANSDUCTION SYSTEM"/>
    <property type="match status" value="1"/>
</dbReference>
<dbReference type="Proteomes" id="UP000295357">
    <property type="component" value="Unassembled WGS sequence"/>
</dbReference>
<dbReference type="NCBIfam" id="TIGR00254">
    <property type="entry name" value="GGDEF"/>
    <property type="match status" value="1"/>
</dbReference>
<dbReference type="InterPro" id="IPR043128">
    <property type="entry name" value="Rev_trsase/Diguanyl_cyclase"/>
</dbReference>
<comment type="caution">
    <text evidence="4">The sequence shown here is derived from an EMBL/GenBank/DDBJ whole genome shotgun (WGS) entry which is preliminary data.</text>
</comment>
<sequence length="781" mass="86041">MSRNAEPLMLDHAAASAKPGRSCATLRHLLATAEARALPPRWQRVLAWRFQHPRLLAAWLGGLGEAEAARDASSRWLCSLMYLRFQCLEVLGQGQPLGPELQRLQALSLEQGWNPEQARLLCAMGRLAYSRGDYGEAAQCWSAAMQLARLSEVADAEVEARVGLGQIYDALGNGHTAARLHGDAARLAESLQDDYLVSKVAINQGFNLRVIGRAEAAGRAFERGLEAARRGAIRHYEGECLWQLADLALQQQALELAAIRVEQARKLAEAADNRWLLSGVYRTLAQVKLAQGESEAARSAFERALTQAEQTGARRQAADCLDALALLAEQAGDLSRALRHTRAAKALQAGLLDQLHVAENLDALRQYDLSEPPPLERMLLLSEELQQIDADRAQALQRLTQAGALILRADVVSVWYWPDGAAVSTADAGLAPDARPQWQRYVETLRQSQRPPLDIRVLHDLRAHPDVTALRPVLQSLGLGSAIEVPLRQQGRWLGLLLLARQGPPRPWSREDVLLASHLGSLCSHIEAKHQTQLAHEALLQANRTLEQRVMERTAELEFSNHALALANESLTAATLTDPLTGLHNRRFLEQHIASDLGLAQRDVVRTGLHIVAYLIDIDHFKAINDRHGHGVGDQTLVEAARRLKAVCRQSSYLVRLGGEEFLLVDRGMEAEQSPHLAERICEVFRARDFELGPLRLRVRCSVGFACFPLAREQSILSWHEVLELADQAMYQVKREGRDGWMGIAPAPGRRLPPEAQPLSELLASGCLQAMRGLGAASAPG</sequence>
<dbReference type="CDD" id="cd01949">
    <property type="entry name" value="GGDEF"/>
    <property type="match status" value="1"/>
</dbReference>
<dbReference type="AlphaFoldDB" id="A0A4R6MZ78"/>
<dbReference type="SUPFAM" id="SSF55781">
    <property type="entry name" value="GAF domain-like"/>
    <property type="match status" value="1"/>
</dbReference>
<dbReference type="Pfam" id="PF00990">
    <property type="entry name" value="GGDEF"/>
    <property type="match status" value="1"/>
</dbReference>
<feature type="domain" description="GGDEF" evidence="3">
    <location>
        <begin position="609"/>
        <end position="746"/>
    </location>
</feature>